<evidence type="ECO:0000259" key="5">
    <source>
        <dbReference type="Pfam" id="PF00251"/>
    </source>
</evidence>
<dbReference type="RefSeq" id="WP_111905694.1">
    <property type="nucleotide sequence ID" value="NZ_QLNP01000104.1"/>
</dbReference>
<dbReference type="SUPFAM" id="SSF49899">
    <property type="entry name" value="Concanavalin A-like lectins/glucanases"/>
    <property type="match status" value="1"/>
</dbReference>
<name>A0A328HA40_ARTGO</name>
<dbReference type="GO" id="GO:0004575">
    <property type="term" value="F:sucrose alpha-glucosidase activity"/>
    <property type="evidence" value="ECO:0007669"/>
    <property type="project" value="TreeGrafter"/>
</dbReference>
<evidence type="ECO:0000256" key="4">
    <source>
        <dbReference type="RuleBase" id="RU362110"/>
    </source>
</evidence>
<dbReference type="Pfam" id="PF08244">
    <property type="entry name" value="Glyco_hydro_32C"/>
    <property type="match status" value="1"/>
</dbReference>
<dbReference type="GO" id="GO:0005737">
    <property type="term" value="C:cytoplasm"/>
    <property type="evidence" value="ECO:0007669"/>
    <property type="project" value="TreeGrafter"/>
</dbReference>
<evidence type="ECO:0000313" key="7">
    <source>
        <dbReference type="EMBL" id="RAM35442.1"/>
    </source>
</evidence>
<gene>
    <name evidence="7" type="ORF">DBZ45_20665</name>
</gene>
<dbReference type="InterPro" id="IPR001362">
    <property type="entry name" value="Glyco_hydro_32"/>
</dbReference>
<protein>
    <submittedName>
        <fullName evidence="7">Glycoside hydrolase family 32 protein</fullName>
    </submittedName>
</protein>
<dbReference type="OrthoDB" id="9776657at2"/>
<dbReference type="EMBL" id="QLNP01000104">
    <property type="protein sequence ID" value="RAM35442.1"/>
    <property type="molecule type" value="Genomic_DNA"/>
</dbReference>
<evidence type="ECO:0000259" key="6">
    <source>
        <dbReference type="Pfam" id="PF08244"/>
    </source>
</evidence>
<dbReference type="InterPro" id="IPR013148">
    <property type="entry name" value="Glyco_hydro_32_N"/>
</dbReference>
<dbReference type="SMART" id="SM00640">
    <property type="entry name" value="Glyco_32"/>
    <property type="match status" value="1"/>
</dbReference>
<evidence type="ECO:0000256" key="2">
    <source>
        <dbReference type="ARBA" id="ARBA00022801"/>
    </source>
</evidence>
<proteinExistence type="inferred from homology"/>
<dbReference type="Proteomes" id="UP000249166">
    <property type="component" value="Unassembled WGS sequence"/>
</dbReference>
<dbReference type="PANTHER" id="PTHR42800:SF1">
    <property type="entry name" value="EXOINULINASE INUD (AFU_ORTHOLOGUE AFUA_5G00480)"/>
    <property type="match status" value="1"/>
</dbReference>
<feature type="domain" description="Glycosyl hydrolase family 32 N-terminal" evidence="5">
    <location>
        <begin position="25"/>
        <end position="361"/>
    </location>
</feature>
<dbReference type="Gene3D" id="2.115.10.20">
    <property type="entry name" value="Glycosyl hydrolase domain, family 43"/>
    <property type="match status" value="1"/>
</dbReference>
<dbReference type="GO" id="GO:0005987">
    <property type="term" value="P:sucrose catabolic process"/>
    <property type="evidence" value="ECO:0007669"/>
    <property type="project" value="TreeGrafter"/>
</dbReference>
<keyword evidence="2 4" id="KW-0378">Hydrolase</keyword>
<evidence type="ECO:0000313" key="8">
    <source>
        <dbReference type="Proteomes" id="UP000249166"/>
    </source>
</evidence>
<dbReference type="Pfam" id="PF00251">
    <property type="entry name" value="Glyco_hydro_32N"/>
    <property type="match status" value="1"/>
</dbReference>
<dbReference type="InterPro" id="IPR013320">
    <property type="entry name" value="ConA-like_dom_sf"/>
</dbReference>
<dbReference type="SUPFAM" id="SSF75005">
    <property type="entry name" value="Arabinanase/levansucrase/invertase"/>
    <property type="match status" value="1"/>
</dbReference>
<keyword evidence="3 4" id="KW-0326">Glycosidase</keyword>
<dbReference type="PANTHER" id="PTHR42800">
    <property type="entry name" value="EXOINULINASE INUD (AFU_ORTHOLOGUE AFUA_5G00480)"/>
    <property type="match status" value="1"/>
</dbReference>
<evidence type="ECO:0000256" key="3">
    <source>
        <dbReference type="ARBA" id="ARBA00023295"/>
    </source>
</evidence>
<dbReference type="AlphaFoldDB" id="A0A328HA40"/>
<comment type="caution">
    <text evidence="7">The sequence shown here is derived from an EMBL/GenBank/DDBJ whole genome shotgun (WGS) entry which is preliminary data.</text>
</comment>
<dbReference type="Gene3D" id="2.60.120.560">
    <property type="entry name" value="Exo-inulinase, domain 1"/>
    <property type="match status" value="1"/>
</dbReference>
<dbReference type="InterPro" id="IPR023296">
    <property type="entry name" value="Glyco_hydro_beta-prop_sf"/>
</dbReference>
<evidence type="ECO:0000256" key="1">
    <source>
        <dbReference type="ARBA" id="ARBA00009902"/>
    </source>
</evidence>
<organism evidence="7 8">
    <name type="scientific">Arthrobacter globiformis</name>
    <dbReference type="NCBI Taxonomy" id="1665"/>
    <lineage>
        <taxon>Bacteria</taxon>
        <taxon>Bacillati</taxon>
        <taxon>Actinomycetota</taxon>
        <taxon>Actinomycetes</taxon>
        <taxon>Micrococcales</taxon>
        <taxon>Micrococcaceae</taxon>
        <taxon>Arthrobacter</taxon>
    </lineage>
</organism>
<reference evidence="7 8" key="1">
    <citation type="submission" date="2018-04" db="EMBL/GenBank/DDBJ databases">
        <title>Bacteria isolated from cave deposits of Manipur.</title>
        <authorList>
            <person name="Sahoo D."/>
            <person name="Sarangthem I."/>
            <person name="Nandeibam J."/>
        </authorList>
    </citation>
    <scope>NUCLEOTIDE SEQUENCE [LARGE SCALE GENOMIC DNA]</scope>
    <source>
        <strain evidence="8">mrc11</strain>
    </source>
</reference>
<comment type="similarity">
    <text evidence="1 4">Belongs to the glycosyl hydrolase 32 family.</text>
</comment>
<dbReference type="InterPro" id="IPR013189">
    <property type="entry name" value="Glyco_hydro_32_C"/>
</dbReference>
<sequence>MSSCLDAARPETAPAGTSRFRPAIHFSARDTWLNDPNGLVFYGGLYHLFFQNNPYGNVWGNMSWGHATSHDLLHWTQHPVAIACDETEDIFSGSVVVDHGNTSGFGTADAPALVAIYTSAYKSASEHSGTQAQSLAYSTDAGMTWRKYDGNPVLTRNSANFRDPKVFRYQGDQGACWVMVAVEAQHQKVVFYRSEDLKSWHFLSDFGPANADGGEWECPDLFPLAVDGDPDHIKWVLIVNINPGAVAGGSGGQYFVGHFDGDRFIPDPDSLVAPAGVTSIHDPKTRSAALQQCLWLDWGRDCYASVSFSDAPDNRRIIIGWMNNWDYANELPTAPWRSSMTLAREVRLTAVNGSARLIQQPVLAGLCAGEELTPVKDHMGADSFELRDSALRLPEAVPGSAQIIEAEILPGSAERLELRLFGSSDRSKGTVLSYNTTTAQLILDRSQSGNTRFHEKFSSAESAPLVLEDGVLKLLIVVDHCSVEAFAQDGRTVMTDLIFPETESPENSLSAVGGSATVLRLAVSTLT</sequence>
<feature type="domain" description="Glycosyl hydrolase family 32 C-terminal" evidence="6">
    <location>
        <begin position="397"/>
        <end position="523"/>
    </location>
</feature>
<dbReference type="CDD" id="cd18622">
    <property type="entry name" value="GH32_Inu-like"/>
    <property type="match status" value="1"/>
</dbReference>
<accession>A0A328HA40</accession>